<dbReference type="Pfam" id="PF03033">
    <property type="entry name" value="Glyco_transf_28"/>
    <property type="match status" value="1"/>
</dbReference>
<dbReference type="GO" id="GO:0016758">
    <property type="term" value="F:hexosyltransferase activity"/>
    <property type="evidence" value="ECO:0007669"/>
    <property type="project" value="InterPro"/>
</dbReference>
<dbReference type="Pfam" id="PF06722">
    <property type="entry name" value="EryCIII-like_C"/>
    <property type="match status" value="1"/>
</dbReference>
<evidence type="ECO:0000259" key="5">
    <source>
        <dbReference type="Pfam" id="PF06722"/>
    </source>
</evidence>
<gene>
    <name evidence="6" type="ORF">DMA12_22430</name>
</gene>
<name>A0A428WG34_AMYBA</name>
<evidence type="ECO:0000256" key="2">
    <source>
        <dbReference type="ARBA" id="ARBA00023194"/>
    </source>
</evidence>
<reference evidence="6 7" key="1">
    <citation type="submission" date="2018-05" db="EMBL/GenBank/DDBJ databases">
        <title>Evolution of GPA BGCs.</title>
        <authorList>
            <person name="Waglechner N."/>
            <person name="Wright G.D."/>
        </authorList>
    </citation>
    <scope>NUCLEOTIDE SEQUENCE [LARGE SCALE GENOMIC DNA]</scope>
    <source>
        <strain evidence="6 7">DSM 5908</strain>
    </source>
</reference>
<evidence type="ECO:0000313" key="7">
    <source>
        <dbReference type="Proteomes" id="UP000286716"/>
    </source>
</evidence>
<dbReference type="InterPro" id="IPR002213">
    <property type="entry name" value="UDP_glucos_trans"/>
</dbReference>
<dbReference type="AlphaFoldDB" id="A0A428WG34"/>
<dbReference type="RefSeq" id="WP_084641587.1">
    <property type="nucleotide sequence ID" value="NZ_QHHU01000031.1"/>
</dbReference>
<dbReference type="EMBL" id="QHHU01000031">
    <property type="protein sequence ID" value="RSM42010.1"/>
    <property type="molecule type" value="Genomic_DNA"/>
</dbReference>
<dbReference type="UniPathway" id="UPA00162"/>
<dbReference type="InterPro" id="IPR004276">
    <property type="entry name" value="GlycoTrans_28_N"/>
</dbReference>
<accession>A0A428WG34</accession>
<dbReference type="CDD" id="cd03784">
    <property type="entry name" value="GT1_Gtf-like"/>
    <property type="match status" value="1"/>
</dbReference>
<keyword evidence="6" id="KW-0808">Transferase</keyword>
<comment type="caution">
    <text evidence="6">The sequence shown here is derived from an EMBL/GenBank/DDBJ whole genome shotgun (WGS) entry which is preliminary data.</text>
</comment>
<comment type="pathway">
    <text evidence="1">Antibiotic biosynthesis; vancomycin biosynthesis.</text>
</comment>
<dbReference type="InterPro" id="IPR050426">
    <property type="entry name" value="Glycosyltransferase_28"/>
</dbReference>
<dbReference type="FunFam" id="3.40.50.2000:FF:000009">
    <property type="entry name" value="Sterol 3-beta-glucosyltransferase UGT80A2"/>
    <property type="match status" value="1"/>
</dbReference>
<dbReference type="InterPro" id="IPR010610">
    <property type="entry name" value="EryCIII-like_C"/>
</dbReference>
<evidence type="ECO:0000313" key="6">
    <source>
        <dbReference type="EMBL" id="RSM42010.1"/>
    </source>
</evidence>
<evidence type="ECO:0000256" key="1">
    <source>
        <dbReference type="ARBA" id="ARBA00004660"/>
    </source>
</evidence>
<feature type="domain" description="Erythromycin biosynthesis protein CIII-like C-terminal" evidence="5">
    <location>
        <begin position="293"/>
        <end position="393"/>
    </location>
</feature>
<dbReference type="Gene3D" id="3.40.50.2000">
    <property type="entry name" value="Glycogen Phosphorylase B"/>
    <property type="match status" value="2"/>
</dbReference>
<dbReference type="OrthoDB" id="3253247at2"/>
<evidence type="ECO:0000259" key="4">
    <source>
        <dbReference type="Pfam" id="PF03033"/>
    </source>
</evidence>
<dbReference type="PANTHER" id="PTHR48050">
    <property type="entry name" value="STEROL 3-BETA-GLUCOSYLTRANSFERASE"/>
    <property type="match status" value="1"/>
</dbReference>
<keyword evidence="2" id="KW-0045">Antibiotic biosynthesis</keyword>
<dbReference type="GO" id="GO:0033072">
    <property type="term" value="P:vancomycin biosynthetic process"/>
    <property type="evidence" value="ECO:0007669"/>
    <property type="project" value="UniProtKB-UniPathway"/>
</dbReference>
<dbReference type="GO" id="GO:0005975">
    <property type="term" value="P:carbohydrate metabolic process"/>
    <property type="evidence" value="ECO:0007669"/>
    <property type="project" value="InterPro"/>
</dbReference>
<sequence>MRVLLSTYGSRGDVEPLVGFAAALRVLGTEVRVCAPPDEDFARRLAGAGVELVPVGPSARELTEAAPPPSSLPERAAQLIAAQFDVVAAAAGGCDVLVATGMTPAVAGALSVAEKLGIRSVVVTFQKVVLPSPHHAPLAYPGRPFPPEVTENRALWQLDAESVNALFGVALNTNRRANGLAPVDDVRAYILKDRPWLATDPVLDPWQETPDLDVVQTGAWITPDDRPLPDDLEAFLAAGAPPVHVGFGSMPMHAAADVARVAIEAVRAQGRRVVVQQGWAGLSAVDDSGDCFVVGEVNHQALFRRVAAVVHHGGQGTTTTAARAGVPQVVVPQAADQPYWAGRVAALGIGVAHDGPAPAFESLSAALRTASAPEVRERAAAVAATIRTDGTEVAAQLLFDAVGRSAGASAGASAAAAGGAPRIPLYRRPPTFPVAQSREGQAPAVTSA</sequence>
<feature type="domain" description="Glycosyltransferase family 28 N-terminal" evidence="4">
    <location>
        <begin position="3"/>
        <end position="123"/>
    </location>
</feature>
<dbReference type="Proteomes" id="UP000286716">
    <property type="component" value="Unassembled WGS sequence"/>
</dbReference>
<proteinExistence type="predicted"/>
<keyword evidence="7" id="KW-1185">Reference proteome</keyword>
<dbReference type="GO" id="GO:0008194">
    <property type="term" value="F:UDP-glycosyltransferase activity"/>
    <property type="evidence" value="ECO:0007669"/>
    <property type="project" value="InterPro"/>
</dbReference>
<protein>
    <submittedName>
        <fullName evidence="6">Glycosyltransferase</fullName>
    </submittedName>
</protein>
<dbReference type="SUPFAM" id="SSF53756">
    <property type="entry name" value="UDP-Glycosyltransferase/glycogen phosphorylase"/>
    <property type="match status" value="1"/>
</dbReference>
<feature type="region of interest" description="Disordered" evidence="3">
    <location>
        <begin position="411"/>
        <end position="448"/>
    </location>
</feature>
<evidence type="ECO:0000256" key="3">
    <source>
        <dbReference type="SAM" id="MobiDB-lite"/>
    </source>
</evidence>
<feature type="compositionally biased region" description="Low complexity" evidence="3">
    <location>
        <begin position="411"/>
        <end position="420"/>
    </location>
</feature>
<organism evidence="6 7">
    <name type="scientific">Amycolatopsis balhimycina DSM 5908</name>
    <dbReference type="NCBI Taxonomy" id="1081091"/>
    <lineage>
        <taxon>Bacteria</taxon>
        <taxon>Bacillati</taxon>
        <taxon>Actinomycetota</taxon>
        <taxon>Actinomycetes</taxon>
        <taxon>Pseudonocardiales</taxon>
        <taxon>Pseudonocardiaceae</taxon>
        <taxon>Amycolatopsis</taxon>
    </lineage>
</organism>
<dbReference type="PANTHER" id="PTHR48050:SF13">
    <property type="entry name" value="STEROL 3-BETA-GLUCOSYLTRANSFERASE UGT80A2"/>
    <property type="match status" value="1"/>
</dbReference>